<evidence type="ECO:0000256" key="2">
    <source>
        <dbReference type="ARBA" id="ARBA00035112"/>
    </source>
</evidence>
<reference evidence="4" key="1">
    <citation type="submission" date="2022-11" db="EMBL/GenBank/DDBJ databases">
        <authorList>
            <person name="Petersen C."/>
        </authorList>
    </citation>
    <scope>NUCLEOTIDE SEQUENCE</scope>
    <source>
        <strain evidence="4">IBT 16849</strain>
    </source>
</reference>
<dbReference type="PANTHER" id="PTHR33365">
    <property type="entry name" value="YALI0B05434P"/>
    <property type="match status" value="1"/>
</dbReference>
<evidence type="ECO:0008006" key="6">
    <source>
        <dbReference type="Google" id="ProtNLM"/>
    </source>
</evidence>
<name>A0A9W9MZ34_9EURO</name>
<dbReference type="Pfam" id="PF11807">
    <property type="entry name" value="UstYa"/>
    <property type="match status" value="1"/>
</dbReference>
<comment type="similarity">
    <text evidence="2">Belongs to the ustYa family.</text>
</comment>
<evidence type="ECO:0000313" key="5">
    <source>
        <dbReference type="Proteomes" id="UP001150879"/>
    </source>
</evidence>
<dbReference type="Proteomes" id="UP001150879">
    <property type="component" value="Unassembled WGS sequence"/>
</dbReference>
<dbReference type="OrthoDB" id="3687641at2759"/>
<feature type="transmembrane region" description="Helical" evidence="3">
    <location>
        <begin position="47"/>
        <end position="71"/>
    </location>
</feature>
<proteinExistence type="inferred from homology"/>
<dbReference type="InterPro" id="IPR021765">
    <property type="entry name" value="UstYa-like"/>
</dbReference>
<keyword evidence="3" id="KW-0472">Membrane</keyword>
<accession>A0A9W9MZ34</accession>
<evidence type="ECO:0000256" key="3">
    <source>
        <dbReference type="SAM" id="Phobius"/>
    </source>
</evidence>
<keyword evidence="3" id="KW-1133">Transmembrane helix</keyword>
<comment type="caution">
    <text evidence="4">The sequence shown here is derived from an EMBL/GenBank/DDBJ whole genome shotgun (WGS) entry which is preliminary data.</text>
</comment>
<dbReference type="AlphaFoldDB" id="A0A9W9MZ34"/>
<dbReference type="EMBL" id="JAPQKP010000001">
    <property type="protein sequence ID" value="KAJ5210196.1"/>
    <property type="molecule type" value="Genomic_DNA"/>
</dbReference>
<evidence type="ECO:0000313" key="4">
    <source>
        <dbReference type="EMBL" id="KAJ5210196.1"/>
    </source>
</evidence>
<reference evidence="4" key="2">
    <citation type="journal article" date="2023" name="IMA Fungus">
        <title>Comparative genomic study of the Penicillium genus elucidates a diverse pangenome and 15 lateral gene transfer events.</title>
        <authorList>
            <person name="Petersen C."/>
            <person name="Sorensen T."/>
            <person name="Nielsen M.R."/>
            <person name="Sondergaard T.E."/>
            <person name="Sorensen J.L."/>
            <person name="Fitzpatrick D.A."/>
            <person name="Frisvad J.C."/>
            <person name="Nielsen K.L."/>
        </authorList>
    </citation>
    <scope>NUCLEOTIDE SEQUENCE</scope>
    <source>
        <strain evidence="4">IBT 16849</strain>
    </source>
</reference>
<gene>
    <name evidence="4" type="ORF">N7472_000335</name>
</gene>
<protein>
    <recommendedName>
        <fullName evidence="6">Tat pathway signal sequence</fullName>
    </recommendedName>
</protein>
<organism evidence="4 5">
    <name type="scientific">Penicillium cf. griseofulvum</name>
    <dbReference type="NCBI Taxonomy" id="2972120"/>
    <lineage>
        <taxon>Eukaryota</taxon>
        <taxon>Fungi</taxon>
        <taxon>Dikarya</taxon>
        <taxon>Ascomycota</taxon>
        <taxon>Pezizomycotina</taxon>
        <taxon>Eurotiomycetes</taxon>
        <taxon>Eurotiomycetidae</taxon>
        <taxon>Eurotiales</taxon>
        <taxon>Aspergillaceae</taxon>
        <taxon>Penicillium</taxon>
    </lineage>
</organism>
<evidence type="ECO:0000256" key="1">
    <source>
        <dbReference type="ARBA" id="ARBA00004685"/>
    </source>
</evidence>
<dbReference type="GO" id="GO:0043386">
    <property type="term" value="P:mycotoxin biosynthetic process"/>
    <property type="evidence" value="ECO:0007669"/>
    <property type="project" value="InterPro"/>
</dbReference>
<comment type="pathway">
    <text evidence="1">Mycotoxin biosynthesis.</text>
</comment>
<keyword evidence="3" id="KW-0812">Transmembrane</keyword>
<sequence length="263" mass="29953">MVVTSTYMRVSQSREELSAGGYEEQQDSPFMGVKRSAAQLKSCRPQVIMVISIALFAGACLLFGASLTILAPSDRKCVEQLSSYSPLLEAVEYYKVDWANNFHQESIYRGTPTPELELAWDRLWRQHDINVPLNKLSSLNRSVDANWKQTPAQYGGGAEANVEVFHQLHCLNMIRQYTYLASYEVPPEGFRRSPEMSRTHVDHCIETLRIHLMCAGDVTPVLVRLDDSKPLGAEADFSTHHKCRRFDKLLEWMEMHAVRTEEA</sequence>
<dbReference type="PANTHER" id="PTHR33365:SF4">
    <property type="entry name" value="CYCLOCHLOROTINE BIOSYNTHESIS PROTEIN O"/>
    <property type="match status" value="1"/>
</dbReference>
<keyword evidence="5" id="KW-1185">Reference proteome</keyword>